<organism evidence="1 2">
    <name type="scientific">Aureimonas ureilytica</name>
    <dbReference type="NCBI Taxonomy" id="401562"/>
    <lineage>
        <taxon>Bacteria</taxon>
        <taxon>Pseudomonadati</taxon>
        <taxon>Pseudomonadota</taxon>
        <taxon>Alphaproteobacteria</taxon>
        <taxon>Hyphomicrobiales</taxon>
        <taxon>Aurantimonadaceae</taxon>
        <taxon>Aureimonas</taxon>
    </lineage>
</organism>
<protein>
    <submittedName>
        <fullName evidence="1">Uncharacterized protein</fullName>
    </submittedName>
</protein>
<comment type="caution">
    <text evidence="1">The sequence shown here is derived from an EMBL/GenBank/DDBJ whole genome shotgun (WGS) entry which is preliminary data.</text>
</comment>
<dbReference type="EMBL" id="LDPZ01000068">
    <property type="protein sequence ID" value="KTQ85091.1"/>
    <property type="molecule type" value="Genomic_DNA"/>
</dbReference>
<accession>A0A175R4X0</accession>
<reference evidence="1 2" key="1">
    <citation type="journal article" date="2016" name="Front. Microbiol.">
        <title>Genomic Resource of Rice Seed Associated Bacteria.</title>
        <authorList>
            <person name="Midha S."/>
            <person name="Bansal K."/>
            <person name="Sharma S."/>
            <person name="Kumar N."/>
            <person name="Patil P.P."/>
            <person name="Chaudhry V."/>
            <person name="Patil P.B."/>
        </authorList>
    </citation>
    <scope>NUCLEOTIDE SEQUENCE [LARGE SCALE GENOMIC DNA]</scope>
    <source>
        <strain evidence="1 2">NS226</strain>
    </source>
</reference>
<dbReference type="PATRIC" id="fig|401562.3.peg.4656"/>
<proteinExistence type="predicted"/>
<dbReference type="AlphaFoldDB" id="A0A175R4X0"/>
<dbReference type="Proteomes" id="UP000078272">
    <property type="component" value="Unassembled WGS sequence"/>
</dbReference>
<evidence type="ECO:0000313" key="2">
    <source>
        <dbReference type="Proteomes" id="UP000078272"/>
    </source>
</evidence>
<sequence>MSTTATPEKLMALEWLMINVLKDTFRKADGAPAAVHYFAADADMHWSEKAQAALLQGDTGACARANRIRLEVRGCLDAVLDRLDP</sequence>
<gene>
    <name evidence="1" type="ORF">NS226_21100</name>
</gene>
<dbReference type="RefSeq" id="WP_058636640.1">
    <property type="nucleotide sequence ID" value="NZ_LDPZ01000068.1"/>
</dbReference>
<name>A0A175R4X0_9HYPH</name>
<evidence type="ECO:0000313" key="1">
    <source>
        <dbReference type="EMBL" id="KTQ85091.1"/>
    </source>
</evidence>